<evidence type="ECO:0000313" key="3">
    <source>
        <dbReference type="EMBL" id="WNC71166.1"/>
    </source>
</evidence>
<sequence length="345" mass="35492">MLTTKLKKLSGLMLLGASLTLTGCDLFDNDSDDSPSGTLATFSGNALKGVLANADVNLYHYTDITNAVLSTTTDENGDYELSGLLDDAGVYLISVTANDNTTMLCDVENCGTADAPIAFGETVPSASLAGVELSNVTYVDDAEEAVTVNAQVNAVTSIATELYVSNLETTNPDLGAITADDFTASQTAVTKTVAAIFGVEVTAHTNVFTLELPNLNDPEETAAADASESGFAIINAAVTTSTSDNIAESIATIVETAVVLTETDSSDPAYQEAASAWEDVQADVMAEAVVVSQNPEITLSEEAAEAVTEIEDAANEGVDLEEIEDAVEDAEDTVGNPTGGESGGA</sequence>
<proteinExistence type="predicted"/>
<feature type="signal peptide" evidence="2">
    <location>
        <begin position="1"/>
        <end position="23"/>
    </location>
</feature>
<evidence type="ECO:0000256" key="2">
    <source>
        <dbReference type="SAM" id="SignalP"/>
    </source>
</evidence>
<feature type="region of interest" description="Disordered" evidence="1">
    <location>
        <begin position="312"/>
        <end position="345"/>
    </location>
</feature>
<feature type="compositionally biased region" description="Acidic residues" evidence="1">
    <location>
        <begin position="312"/>
        <end position="332"/>
    </location>
</feature>
<accession>A0ABY9TRW9</accession>
<keyword evidence="4" id="KW-1185">Reference proteome</keyword>
<dbReference type="RefSeq" id="WP_348390301.1">
    <property type="nucleotide sequence ID" value="NZ_CP134145.1"/>
</dbReference>
<dbReference type="EMBL" id="CP134145">
    <property type="protein sequence ID" value="WNC71166.1"/>
    <property type="molecule type" value="Genomic_DNA"/>
</dbReference>
<keyword evidence="2" id="KW-0732">Signal</keyword>
<organism evidence="3 4">
    <name type="scientific">Thalassotalea psychrophila</name>
    <dbReference type="NCBI Taxonomy" id="3065647"/>
    <lineage>
        <taxon>Bacteria</taxon>
        <taxon>Pseudomonadati</taxon>
        <taxon>Pseudomonadota</taxon>
        <taxon>Gammaproteobacteria</taxon>
        <taxon>Alteromonadales</taxon>
        <taxon>Colwelliaceae</taxon>
        <taxon>Thalassotalea</taxon>
    </lineage>
</organism>
<evidence type="ECO:0000313" key="4">
    <source>
        <dbReference type="Proteomes" id="UP001258994"/>
    </source>
</evidence>
<gene>
    <name evidence="3" type="ORF">RGQ13_13680</name>
</gene>
<dbReference type="Proteomes" id="UP001258994">
    <property type="component" value="Chromosome"/>
</dbReference>
<evidence type="ECO:0008006" key="5">
    <source>
        <dbReference type="Google" id="ProtNLM"/>
    </source>
</evidence>
<dbReference type="PROSITE" id="PS51257">
    <property type="entry name" value="PROKAR_LIPOPROTEIN"/>
    <property type="match status" value="1"/>
</dbReference>
<feature type="chain" id="PRO_5046251948" description="Carboxypeptidase regulatory-like domain-containing protein" evidence="2">
    <location>
        <begin position="24"/>
        <end position="345"/>
    </location>
</feature>
<protein>
    <recommendedName>
        <fullName evidence="5">Carboxypeptidase regulatory-like domain-containing protein</fullName>
    </recommendedName>
</protein>
<reference evidence="4" key="1">
    <citation type="submission" date="2023-09" db="EMBL/GenBank/DDBJ databases">
        <authorList>
            <person name="Li S."/>
            <person name="Li X."/>
            <person name="Zhang C."/>
            <person name="Zhao Z."/>
        </authorList>
    </citation>
    <scope>NUCLEOTIDE SEQUENCE [LARGE SCALE GENOMIC DNA]</scope>
    <source>
        <strain evidence="4">SQ149</strain>
    </source>
</reference>
<evidence type="ECO:0000256" key="1">
    <source>
        <dbReference type="SAM" id="MobiDB-lite"/>
    </source>
</evidence>
<name>A0ABY9TRW9_9GAMM</name>